<comment type="caution">
    <text evidence="1">The sequence shown here is derived from an EMBL/GenBank/DDBJ whole genome shotgun (WGS) entry which is preliminary data.</text>
</comment>
<gene>
    <name evidence="1" type="ORF">EPI10_027757</name>
</gene>
<keyword evidence="1" id="KW-0808">Transferase</keyword>
<dbReference type="AlphaFoldDB" id="A0A5B6UTS7"/>
<keyword evidence="1" id="KW-0418">Kinase</keyword>
<organism evidence="1 2">
    <name type="scientific">Gossypium australe</name>
    <dbReference type="NCBI Taxonomy" id="47621"/>
    <lineage>
        <taxon>Eukaryota</taxon>
        <taxon>Viridiplantae</taxon>
        <taxon>Streptophyta</taxon>
        <taxon>Embryophyta</taxon>
        <taxon>Tracheophyta</taxon>
        <taxon>Spermatophyta</taxon>
        <taxon>Magnoliopsida</taxon>
        <taxon>eudicotyledons</taxon>
        <taxon>Gunneridae</taxon>
        <taxon>Pentapetalae</taxon>
        <taxon>rosids</taxon>
        <taxon>malvids</taxon>
        <taxon>Malvales</taxon>
        <taxon>Malvaceae</taxon>
        <taxon>Malvoideae</taxon>
        <taxon>Gossypium</taxon>
    </lineage>
</organism>
<keyword evidence="2" id="KW-1185">Reference proteome</keyword>
<sequence length="127" mass="14981">MRVSRHRIFKKTTRKTPLKPTLKFFSFMTRNNLLELLVFNSEIKKTAHRNRKEVRKARQSQQIFIDDQEKKDITVEMDNNLGNQQLPIRPTPRTMYDYAKPTLIGAKLSIVRPTIVAKNFDIKPNII</sequence>
<dbReference type="OrthoDB" id="997500at2759"/>
<reference evidence="2" key="1">
    <citation type="journal article" date="2019" name="Plant Biotechnol. J.">
        <title>Genome sequencing of the Australian wild diploid species Gossypium australe highlights disease resistance and delayed gland morphogenesis.</title>
        <authorList>
            <person name="Cai Y."/>
            <person name="Cai X."/>
            <person name="Wang Q."/>
            <person name="Wang P."/>
            <person name="Zhang Y."/>
            <person name="Cai C."/>
            <person name="Xu Y."/>
            <person name="Wang K."/>
            <person name="Zhou Z."/>
            <person name="Wang C."/>
            <person name="Geng S."/>
            <person name="Li B."/>
            <person name="Dong Q."/>
            <person name="Hou Y."/>
            <person name="Wang H."/>
            <person name="Ai P."/>
            <person name="Liu Z."/>
            <person name="Yi F."/>
            <person name="Sun M."/>
            <person name="An G."/>
            <person name="Cheng J."/>
            <person name="Zhang Y."/>
            <person name="Shi Q."/>
            <person name="Xie Y."/>
            <person name="Shi X."/>
            <person name="Chang Y."/>
            <person name="Huang F."/>
            <person name="Chen Y."/>
            <person name="Hong S."/>
            <person name="Mi L."/>
            <person name="Sun Q."/>
            <person name="Zhang L."/>
            <person name="Zhou B."/>
            <person name="Peng R."/>
            <person name="Zhang X."/>
            <person name="Liu F."/>
        </authorList>
    </citation>
    <scope>NUCLEOTIDE SEQUENCE [LARGE SCALE GENOMIC DNA]</scope>
    <source>
        <strain evidence="2">cv. PA1801</strain>
    </source>
</reference>
<name>A0A5B6UTS7_9ROSI</name>
<evidence type="ECO:0000313" key="2">
    <source>
        <dbReference type="Proteomes" id="UP000325315"/>
    </source>
</evidence>
<dbReference type="GO" id="GO:0016301">
    <property type="term" value="F:kinase activity"/>
    <property type="evidence" value="ECO:0007669"/>
    <property type="project" value="UniProtKB-KW"/>
</dbReference>
<evidence type="ECO:0000313" key="1">
    <source>
        <dbReference type="EMBL" id="KAA3461159.1"/>
    </source>
</evidence>
<dbReference type="Proteomes" id="UP000325315">
    <property type="component" value="Unassembled WGS sequence"/>
</dbReference>
<dbReference type="EMBL" id="SMMG02000009">
    <property type="protein sequence ID" value="KAA3461159.1"/>
    <property type="molecule type" value="Genomic_DNA"/>
</dbReference>
<protein>
    <submittedName>
        <fullName evidence="1">Protein kinase 2B, chloroplastic-like</fullName>
    </submittedName>
</protein>
<accession>A0A5B6UTS7</accession>
<proteinExistence type="predicted"/>